<dbReference type="SUPFAM" id="SSF161098">
    <property type="entry name" value="MetI-like"/>
    <property type="match status" value="1"/>
</dbReference>
<evidence type="ECO:0000256" key="7">
    <source>
        <dbReference type="RuleBase" id="RU363032"/>
    </source>
</evidence>
<feature type="transmembrane region" description="Helical" evidence="7">
    <location>
        <begin position="268"/>
        <end position="291"/>
    </location>
</feature>
<evidence type="ECO:0000256" key="1">
    <source>
        <dbReference type="ARBA" id="ARBA00004651"/>
    </source>
</evidence>
<feature type="transmembrane region" description="Helical" evidence="7">
    <location>
        <begin position="14"/>
        <end position="34"/>
    </location>
</feature>
<dbReference type="RefSeq" id="WP_137642438.1">
    <property type="nucleotide sequence ID" value="NZ_BJEA01000008.1"/>
</dbReference>
<feature type="domain" description="ABC transmembrane type-1" evidence="8">
    <location>
        <begin position="73"/>
        <end position="287"/>
    </location>
</feature>
<comment type="subcellular location">
    <subcellularLocation>
        <location evidence="1 7">Cell membrane</location>
        <topology evidence="1 7">Multi-pass membrane protein</topology>
    </subcellularLocation>
</comment>
<sequence length="304" mass="34361">MLNSRPTVRSTLKALLYIAPLLVISLAFTFWPLLEAFAMGFYRHYNFYLNQIGSLSLANFQFLWHDAAFQLALRNTLIFIIGVVPVSIGLALLLALSLHHARHFAKLLQTIYFLPLVTSSVAIAIVWRWLFSAEHGGLNGWLAIINRTPVDWLNDPRYSLLALIIVCIWHSLGLNIILLLASLQQIDRRYYLAAQLDGANSWQQFTNVTWPLLTPMILLVSINAVIVNLKVFDQVYALFNGSAGPANADLTLMYYLYQKFYVEDQPTIAAACGIVLFGITVGLTLGTLWVLRRHHYPQRGWSPS</sequence>
<dbReference type="InterPro" id="IPR035906">
    <property type="entry name" value="MetI-like_sf"/>
</dbReference>
<evidence type="ECO:0000256" key="3">
    <source>
        <dbReference type="ARBA" id="ARBA00022475"/>
    </source>
</evidence>
<gene>
    <name evidence="9" type="ORF">ACFFLI_04190</name>
</gene>
<keyword evidence="4 7" id="KW-0812">Transmembrane</keyword>
<keyword evidence="3" id="KW-1003">Cell membrane</keyword>
<evidence type="ECO:0000256" key="2">
    <source>
        <dbReference type="ARBA" id="ARBA00022448"/>
    </source>
</evidence>
<evidence type="ECO:0000259" key="8">
    <source>
        <dbReference type="PROSITE" id="PS50928"/>
    </source>
</evidence>
<keyword evidence="5 7" id="KW-1133">Transmembrane helix</keyword>
<accession>A0ABV5WTB8</accession>
<feature type="transmembrane region" description="Helical" evidence="7">
    <location>
        <begin position="158"/>
        <end position="181"/>
    </location>
</feature>
<comment type="similarity">
    <text evidence="7">Belongs to the binding-protein-dependent transport system permease family.</text>
</comment>
<keyword evidence="6 7" id="KW-0472">Membrane</keyword>
<feature type="transmembrane region" description="Helical" evidence="7">
    <location>
        <begin position="110"/>
        <end position="131"/>
    </location>
</feature>
<dbReference type="PANTHER" id="PTHR30193:SF37">
    <property type="entry name" value="INNER MEMBRANE ABC TRANSPORTER PERMEASE PROTEIN YCJO"/>
    <property type="match status" value="1"/>
</dbReference>
<evidence type="ECO:0000256" key="4">
    <source>
        <dbReference type="ARBA" id="ARBA00022692"/>
    </source>
</evidence>
<evidence type="ECO:0000256" key="5">
    <source>
        <dbReference type="ARBA" id="ARBA00022989"/>
    </source>
</evidence>
<dbReference type="Gene3D" id="1.10.3720.10">
    <property type="entry name" value="MetI-like"/>
    <property type="match status" value="1"/>
</dbReference>
<name>A0ABV5WTB8_9LACO</name>
<keyword evidence="2 7" id="KW-0813">Transport</keyword>
<dbReference type="PANTHER" id="PTHR30193">
    <property type="entry name" value="ABC TRANSPORTER PERMEASE PROTEIN"/>
    <property type="match status" value="1"/>
</dbReference>
<dbReference type="CDD" id="cd06261">
    <property type="entry name" value="TM_PBP2"/>
    <property type="match status" value="1"/>
</dbReference>
<evidence type="ECO:0000313" key="10">
    <source>
        <dbReference type="Proteomes" id="UP001589691"/>
    </source>
</evidence>
<comment type="caution">
    <text evidence="9">The sequence shown here is derived from an EMBL/GenBank/DDBJ whole genome shotgun (WGS) entry which is preliminary data.</text>
</comment>
<dbReference type="Pfam" id="PF00528">
    <property type="entry name" value="BPD_transp_1"/>
    <property type="match status" value="1"/>
</dbReference>
<evidence type="ECO:0000256" key="6">
    <source>
        <dbReference type="ARBA" id="ARBA00023136"/>
    </source>
</evidence>
<proteinExistence type="inferred from homology"/>
<dbReference type="EMBL" id="JBHLZY010000009">
    <property type="protein sequence ID" value="MFB9769075.1"/>
    <property type="molecule type" value="Genomic_DNA"/>
</dbReference>
<dbReference type="Proteomes" id="UP001589691">
    <property type="component" value="Unassembled WGS sequence"/>
</dbReference>
<dbReference type="PROSITE" id="PS50928">
    <property type="entry name" value="ABC_TM1"/>
    <property type="match status" value="1"/>
</dbReference>
<keyword evidence="10" id="KW-1185">Reference proteome</keyword>
<feature type="transmembrane region" description="Helical" evidence="7">
    <location>
        <begin position="210"/>
        <end position="229"/>
    </location>
</feature>
<evidence type="ECO:0000313" key="9">
    <source>
        <dbReference type="EMBL" id="MFB9769075.1"/>
    </source>
</evidence>
<feature type="transmembrane region" description="Helical" evidence="7">
    <location>
        <begin position="76"/>
        <end position="98"/>
    </location>
</feature>
<protein>
    <submittedName>
        <fullName evidence="9">Carbohydrate ABC transporter permease</fullName>
    </submittedName>
</protein>
<organism evidence="9 10">
    <name type="scientific">Lactiplantibacillus modestisalitolerans</name>
    <dbReference type="NCBI Taxonomy" id="1457219"/>
    <lineage>
        <taxon>Bacteria</taxon>
        <taxon>Bacillati</taxon>
        <taxon>Bacillota</taxon>
        <taxon>Bacilli</taxon>
        <taxon>Lactobacillales</taxon>
        <taxon>Lactobacillaceae</taxon>
        <taxon>Lactiplantibacillus</taxon>
    </lineage>
</organism>
<reference evidence="9 10" key="1">
    <citation type="submission" date="2024-09" db="EMBL/GenBank/DDBJ databases">
        <authorList>
            <person name="Sun Q."/>
            <person name="Mori K."/>
        </authorList>
    </citation>
    <scope>NUCLEOTIDE SEQUENCE [LARGE SCALE GENOMIC DNA]</scope>
    <source>
        <strain evidence="9 10">TBRC 4576</strain>
    </source>
</reference>
<dbReference type="InterPro" id="IPR000515">
    <property type="entry name" value="MetI-like"/>
</dbReference>
<dbReference type="InterPro" id="IPR051393">
    <property type="entry name" value="ABC_transporter_permease"/>
</dbReference>